<dbReference type="InterPro" id="IPR036397">
    <property type="entry name" value="RNaseH_sf"/>
</dbReference>
<dbReference type="InterPro" id="IPR001584">
    <property type="entry name" value="Integrase_cat-core"/>
</dbReference>
<feature type="domain" description="Integrase catalytic" evidence="2">
    <location>
        <begin position="253"/>
        <end position="441"/>
    </location>
</feature>
<dbReference type="RefSeq" id="WP_099592777.1">
    <property type="nucleotide sequence ID" value="NZ_CP016634.1"/>
</dbReference>
<dbReference type="Gene3D" id="3.30.420.10">
    <property type="entry name" value="Ribonuclease H-like superfamily/Ribonuclease H"/>
    <property type="match status" value="1"/>
</dbReference>
<evidence type="ECO:0000256" key="1">
    <source>
        <dbReference type="SAM" id="MobiDB-lite"/>
    </source>
</evidence>
<evidence type="ECO:0000313" key="3">
    <source>
        <dbReference type="EMBL" id="ANY85802.1"/>
    </source>
</evidence>
<accession>A0A1B2F0V3</accession>
<dbReference type="EMBL" id="CP016634">
    <property type="protein sequence ID" value="ANY85802.1"/>
    <property type="molecule type" value="Genomic_DNA"/>
</dbReference>
<dbReference type="Pfam" id="PF00665">
    <property type="entry name" value="rve"/>
    <property type="match status" value="1"/>
</dbReference>
<organism evidence="3">
    <name type="scientific">Pseudomonas putida</name>
    <name type="common">Arthrobacter siderocapsulatus</name>
    <dbReference type="NCBI Taxonomy" id="303"/>
    <lineage>
        <taxon>Bacteria</taxon>
        <taxon>Pseudomonadati</taxon>
        <taxon>Pseudomonadota</taxon>
        <taxon>Gammaproteobacteria</taxon>
        <taxon>Pseudomonadales</taxon>
        <taxon>Pseudomonadaceae</taxon>
        <taxon>Pseudomonas</taxon>
    </lineage>
</organism>
<proteinExistence type="predicted"/>
<protein>
    <submittedName>
        <fullName evidence="3">Transposon Tn7 transposition protein TnsB</fullName>
    </submittedName>
</protein>
<evidence type="ECO:0000259" key="2">
    <source>
        <dbReference type="PROSITE" id="PS50994"/>
    </source>
</evidence>
<dbReference type="GO" id="GO:0003676">
    <property type="term" value="F:nucleic acid binding"/>
    <property type="evidence" value="ECO:0007669"/>
    <property type="project" value="InterPro"/>
</dbReference>
<dbReference type="InterPro" id="IPR012337">
    <property type="entry name" value="RNaseH-like_sf"/>
</dbReference>
<dbReference type="SUPFAM" id="SSF53098">
    <property type="entry name" value="Ribonuclease H-like"/>
    <property type="match status" value="1"/>
</dbReference>
<dbReference type="AlphaFoldDB" id="A0A1B2F0V3"/>
<feature type="region of interest" description="Disordered" evidence="1">
    <location>
        <begin position="620"/>
        <end position="643"/>
    </location>
</feature>
<dbReference type="PANTHER" id="PTHR35004">
    <property type="entry name" value="TRANSPOSASE RV3428C-RELATED"/>
    <property type="match status" value="1"/>
</dbReference>
<dbReference type="GO" id="GO:0015074">
    <property type="term" value="P:DNA integration"/>
    <property type="evidence" value="ECO:0007669"/>
    <property type="project" value="InterPro"/>
</dbReference>
<dbReference type="PANTHER" id="PTHR35004:SF6">
    <property type="entry name" value="TRANSPOSASE"/>
    <property type="match status" value="1"/>
</dbReference>
<name>A0A1B2F0V3_PSEPU</name>
<reference evidence="3" key="1">
    <citation type="submission" date="2016-07" db="EMBL/GenBank/DDBJ databases">
        <title>New class B carbapenemase carried by novel plasmid in Pseudomonas putida enviromental strain in eastern Amazonia.</title>
        <authorList>
            <person name="Souza C.O."/>
            <person name="Lima K.V."/>
            <person name="Brasiliense D.M."/>
            <person name="Perez-Chaparro P.J."/>
            <person name="Mamizuka E.M."/>
            <person name="Lima M.O."/>
            <person name="Lima L.N."/>
            <person name="McCulloch J.A."/>
        </authorList>
    </citation>
    <scope>NUCLEOTIDE SEQUENCE [LARGE SCALE GENOMIC DNA]</scope>
    <source>
        <strain evidence="3">IEC33019</strain>
    </source>
</reference>
<sequence length="643" mass="73505">MEKRHEVRLGARYLFNGELMEVVSFYNGYFQLRGVNHKGVINLLDSEVDKRLQQGQLVPARSAILNETEALRMIHLDASEQLKLDNIAYYIRKLHEKFHGSLPRESTLAELQNLASERGDPKPPKYTKIYNLMKRYVESGQNIFALLKAPQNKCQRAKRLEPEALDIMQTYIKNYYLTPTRLPASCVYQLMRGHIEVLNEDRTTDLDIPSTATFYRAVNAIPTYVADCARLGKKAAANKHKFGTSIHCSRRLLARVEADTQELDVELVDDFGLNIGRPYLTMLIDTYSGALIGWSLSMTPPCYEKTASALRHALTEREDGSPAGLPEELVVDNGSEFYNASLLATAQRLGFQIRFCSRGQPDQKPFIESFFKTLNKQLIHCLEGTTKSNPAEKGDYNSTTEATFTLAKLRNIFEDWVHSYYHKRRHGQRSLPTLEMWKQSIDPINPPKVFSPENVSFLCMASFRCTINKGRVRHKNLAWTGPGLSHLAEVVGAGQSVEVLYDRSDLGTAYVHAPGSHVFYTADAVTDYQYGLSMYEHELVQEKFKAEKKAYDETDARKALLRIHTEISNGKTRSERRKRQQLQDALIQQRSLDITHEFYPDHDHELESQETDNALIKQDIRGNEVDDSEEDDYQTIQLPRKKP</sequence>
<dbReference type="PROSITE" id="PS50994">
    <property type="entry name" value="INTEGRASE"/>
    <property type="match status" value="1"/>
</dbReference>
<gene>
    <name evidence="3" type="primary">tnsB_2</name>
    <name evidence="3" type="ORF">IEC33019_0194</name>
</gene>